<name>A0ABD1EGP8_HYPHA</name>
<proteinExistence type="predicted"/>
<comment type="caution">
    <text evidence="1">The sequence shown here is derived from an EMBL/GenBank/DDBJ whole genome shotgun (WGS) entry which is preliminary data.</text>
</comment>
<evidence type="ECO:0000313" key="1">
    <source>
        <dbReference type="EMBL" id="KAL1493696.1"/>
    </source>
</evidence>
<reference evidence="1 2" key="1">
    <citation type="submission" date="2024-05" db="EMBL/GenBank/DDBJ databases">
        <title>Genetic variation in Jamaican populations of the coffee berry borer (Hypothenemus hampei).</title>
        <authorList>
            <person name="Errbii M."/>
            <person name="Myrie A."/>
        </authorList>
    </citation>
    <scope>NUCLEOTIDE SEQUENCE [LARGE SCALE GENOMIC DNA]</scope>
    <source>
        <strain evidence="1">JA-Hopewell-2020-01-JO</strain>
        <tissue evidence="1">Whole body</tissue>
    </source>
</reference>
<gene>
    <name evidence="1" type="ORF">ABEB36_009391</name>
</gene>
<keyword evidence="2" id="KW-1185">Reference proteome</keyword>
<dbReference type="EMBL" id="JBDJPC010000007">
    <property type="protein sequence ID" value="KAL1493696.1"/>
    <property type="molecule type" value="Genomic_DNA"/>
</dbReference>
<dbReference type="Proteomes" id="UP001566132">
    <property type="component" value="Unassembled WGS sequence"/>
</dbReference>
<protein>
    <submittedName>
        <fullName evidence="1">Uncharacterized protein</fullName>
    </submittedName>
</protein>
<organism evidence="1 2">
    <name type="scientific">Hypothenemus hampei</name>
    <name type="common">Coffee berry borer</name>
    <dbReference type="NCBI Taxonomy" id="57062"/>
    <lineage>
        <taxon>Eukaryota</taxon>
        <taxon>Metazoa</taxon>
        <taxon>Ecdysozoa</taxon>
        <taxon>Arthropoda</taxon>
        <taxon>Hexapoda</taxon>
        <taxon>Insecta</taxon>
        <taxon>Pterygota</taxon>
        <taxon>Neoptera</taxon>
        <taxon>Endopterygota</taxon>
        <taxon>Coleoptera</taxon>
        <taxon>Polyphaga</taxon>
        <taxon>Cucujiformia</taxon>
        <taxon>Curculionidae</taxon>
        <taxon>Scolytinae</taxon>
        <taxon>Hypothenemus</taxon>
    </lineage>
</organism>
<sequence length="198" mass="22446">MGASETLLKELAAEYIQGYKNHLRMAEEKFEERKVHPKIQKKDTVMRKALSSAIKLQITLRYLATGDSFNCLAFTYRVTKNKFIHSSTSSNKFEVLVGIDKVDIIVKTAYALHNWLRTTASQNYTPIGSLDKEDLNGGSLLAGSWRTTFSPSQIALRKLEYNIGSNNYTTEAANKRDRYADYFLGPGAISWQENIIYS</sequence>
<evidence type="ECO:0000313" key="2">
    <source>
        <dbReference type="Proteomes" id="UP001566132"/>
    </source>
</evidence>
<dbReference type="AlphaFoldDB" id="A0ABD1EGP8"/>
<accession>A0ABD1EGP8</accession>